<dbReference type="EMBL" id="SLWQ01000012">
    <property type="protein sequence ID" value="TCO36536.1"/>
    <property type="molecule type" value="Genomic_DNA"/>
</dbReference>
<dbReference type="RefSeq" id="WP_158287519.1">
    <property type="nucleotide sequence ID" value="NZ_JACGXM010000003.1"/>
</dbReference>
<protein>
    <submittedName>
        <fullName evidence="1">Uncharacterized protein</fullName>
    </submittedName>
</protein>
<gene>
    <name evidence="1" type="ORF">EV148_11220</name>
</gene>
<comment type="caution">
    <text evidence="1">The sequence shown here is derived from an EMBL/GenBank/DDBJ whole genome shotgun (WGS) entry which is preliminary data.</text>
</comment>
<accession>A0A4R2HZ15</accession>
<proteinExistence type="predicted"/>
<sequence>MRLAKRAGVGAATARTAALIAEAQLGVLPGWFAGDIDATPEQLVGALMRMVPGLSG</sequence>
<dbReference type="Proteomes" id="UP000294862">
    <property type="component" value="Unassembled WGS sequence"/>
</dbReference>
<keyword evidence="2" id="KW-1185">Reference proteome</keyword>
<reference evidence="1 2" key="1">
    <citation type="journal article" date="2015" name="Stand. Genomic Sci.">
        <title>Genomic Encyclopedia of Bacterial and Archaeal Type Strains, Phase III: the genomes of soil and plant-associated and newly described type strains.</title>
        <authorList>
            <person name="Whitman W.B."/>
            <person name="Woyke T."/>
            <person name="Klenk H.P."/>
            <person name="Zhou Y."/>
            <person name="Lilburn T.G."/>
            <person name="Beck B.J."/>
            <person name="De Vos P."/>
            <person name="Vandamme P."/>
            <person name="Eisen J.A."/>
            <person name="Garrity G."/>
            <person name="Hugenholtz P."/>
            <person name="Kyrpides N.C."/>
        </authorList>
    </citation>
    <scope>NUCLEOTIDE SEQUENCE [LARGE SCALE GENOMIC DNA]</scope>
    <source>
        <strain evidence="1 2">A3</strain>
    </source>
</reference>
<organism evidence="1 2">
    <name type="scientific">Dokdonella fugitiva</name>
    <dbReference type="NCBI Taxonomy" id="328517"/>
    <lineage>
        <taxon>Bacteria</taxon>
        <taxon>Pseudomonadati</taxon>
        <taxon>Pseudomonadota</taxon>
        <taxon>Gammaproteobacteria</taxon>
        <taxon>Lysobacterales</taxon>
        <taxon>Rhodanobacteraceae</taxon>
        <taxon>Dokdonella</taxon>
    </lineage>
</organism>
<evidence type="ECO:0000313" key="1">
    <source>
        <dbReference type="EMBL" id="TCO36536.1"/>
    </source>
</evidence>
<dbReference type="AlphaFoldDB" id="A0A4R2HZ15"/>
<evidence type="ECO:0000313" key="2">
    <source>
        <dbReference type="Proteomes" id="UP000294862"/>
    </source>
</evidence>
<name>A0A4R2HZ15_9GAMM</name>